<dbReference type="InterPro" id="IPR001254">
    <property type="entry name" value="Trypsin_dom"/>
</dbReference>
<dbReference type="GO" id="GO:0006508">
    <property type="term" value="P:proteolysis"/>
    <property type="evidence" value="ECO:0007669"/>
    <property type="project" value="InterPro"/>
</dbReference>
<dbReference type="SUPFAM" id="SSF50494">
    <property type="entry name" value="Trypsin-like serine proteases"/>
    <property type="match status" value="1"/>
</dbReference>
<feature type="domain" description="Gla" evidence="4">
    <location>
        <begin position="35"/>
        <end position="100"/>
    </location>
</feature>
<dbReference type="GO" id="GO:0005509">
    <property type="term" value="F:calcium ion binding"/>
    <property type="evidence" value="ECO:0007669"/>
    <property type="project" value="InterPro"/>
</dbReference>
<dbReference type="PRINTS" id="PR00001">
    <property type="entry name" value="GLABLOOD"/>
</dbReference>
<dbReference type="AlphaFoldDB" id="G5E1Q2"/>
<evidence type="ECO:0000313" key="5">
    <source>
        <dbReference type="EMBL" id="AEQ18213.1"/>
    </source>
</evidence>
<evidence type="ECO:0000256" key="2">
    <source>
        <dbReference type="ARBA" id="ARBA00023157"/>
    </source>
</evidence>
<evidence type="ECO:0000256" key="3">
    <source>
        <dbReference type="ARBA" id="ARBA00023180"/>
    </source>
</evidence>
<dbReference type="FunFam" id="4.10.740.10:FF:000001">
    <property type="entry name" value="vitamin K-dependent protein S"/>
    <property type="match status" value="1"/>
</dbReference>
<dbReference type="EMBL" id="JP287316">
    <property type="protein sequence ID" value="AEQ18213.1"/>
    <property type="molecule type" value="mRNA"/>
</dbReference>
<dbReference type="InterPro" id="IPR050442">
    <property type="entry name" value="Peptidase_S1_coag_factors"/>
</dbReference>
<dbReference type="InterPro" id="IPR043504">
    <property type="entry name" value="Peptidase_S1_PA_chymotrypsin"/>
</dbReference>
<dbReference type="SMART" id="SM00069">
    <property type="entry name" value="GLA"/>
    <property type="match status" value="1"/>
</dbReference>
<protein>
    <submittedName>
        <fullName evidence="5">Putative coagulation factor 9</fullName>
    </submittedName>
</protein>
<sequence length="148" mass="16844">SILIIYLLGYFCAADKTVFLHDRPANSVLVRNRRFNTGRLEEVVPGNLERECLEEKCNYEEAREVFENDEKTELEKPLELNDYVRPVCIGTQDFTEKLLKSKAFSMVTGWGDNMFCAGYSEEAKDTCGDSGGPHVTEYKNLWLTGITS</sequence>
<proteinExistence type="evidence at transcript level"/>
<dbReference type="InterPro" id="IPR017857">
    <property type="entry name" value="Coagulation_fac-like_Gla_dom"/>
</dbReference>
<dbReference type="Pfam" id="PF00089">
    <property type="entry name" value="Trypsin"/>
    <property type="match status" value="1"/>
</dbReference>
<organism evidence="5">
    <name type="scientific">Hymenochirus curtipes</name>
    <name type="common">western dwarf clawed frog</name>
    <dbReference type="NCBI Taxonomy" id="8362"/>
    <lineage>
        <taxon>Eukaryota</taxon>
        <taxon>Metazoa</taxon>
        <taxon>Chordata</taxon>
        <taxon>Craniata</taxon>
        <taxon>Vertebrata</taxon>
        <taxon>Euteleostomi</taxon>
        <taxon>Amphibia</taxon>
        <taxon>Batrachia</taxon>
        <taxon>Anura</taxon>
        <taxon>Pipoidea</taxon>
        <taxon>Pipidae</taxon>
        <taxon>Pipinae</taxon>
        <taxon>Hymenochirus</taxon>
    </lineage>
</organism>
<dbReference type="InterPro" id="IPR035972">
    <property type="entry name" value="GLA-like_dom_SF"/>
</dbReference>
<keyword evidence="3" id="KW-0325">Glycoprotein</keyword>
<dbReference type="Gene3D" id="2.40.10.10">
    <property type="entry name" value="Trypsin-like serine proteases"/>
    <property type="match status" value="2"/>
</dbReference>
<evidence type="ECO:0000256" key="1">
    <source>
        <dbReference type="ARBA" id="ARBA00022723"/>
    </source>
</evidence>
<dbReference type="GO" id="GO:0005615">
    <property type="term" value="C:extracellular space"/>
    <property type="evidence" value="ECO:0007669"/>
    <property type="project" value="TreeGrafter"/>
</dbReference>
<keyword evidence="1" id="KW-0479">Metal-binding</keyword>
<dbReference type="GO" id="GO:0004252">
    <property type="term" value="F:serine-type endopeptidase activity"/>
    <property type="evidence" value="ECO:0007669"/>
    <property type="project" value="InterPro"/>
</dbReference>
<reference evidence="5" key="1">
    <citation type="submission" date="2011-09" db="EMBL/GenBank/DDBJ databases">
        <title>The odds of duplicate gene persistence after polyploidization.</title>
        <authorList>
            <person name="Chain F.J.J."/>
            <person name="Evans B.J."/>
            <person name="Dushoff J."/>
        </authorList>
    </citation>
    <scope>NUCLEOTIDE SEQUENCE</scope>
    <source>
        <tissue evidence="5">Liver</tissue>
    </source>
</reference>
<feature type="non-terminal residue" evidence="5">
    <location>
        <position position="148"/>
    </location>
</feature>
<dbReference type="SUPFAM" id="SSF57630">
    <property type="entry name" value="GLA-domain"/>
    <property type="match status" value="1"/>
</dbReference>
<name>G5E1Q2_9PIPI</name>
<dbReference type="PROSITE" id="PS50998">
    <property type="entry name" value="GLA_2"/>
    <property type="match status" value="1"/>
</dbReference>
<dbReference type="Pfam" id="PF00594">
    <property type="entry name" value="Gla"/>
    <property type="match status" value="1"/>
</dbReference>
<dbReference type="PANTHER" id="PTHR24278:SF31">
    <property type="entry name" value="COAGULATION FACTOR IX"/>
    <property type="match status" value="1"/>
</dbReference>
<dbReference type="Gene3D" id="4.10.740.10">
    <property type="entry name" value="Coagulation Factor IX"/>
    <property type="match status" value="1"/>
</dbReference>
<dbReference type="InterPro" id="IPR000294">
    <property type="entry name" value="GLA_domain"/>
</dbReference>
<feature type="non-terminal residue" evidence="5">
    <location>
        <position position="1"/>
    </location>
</feature>
<evidence type="ECO:0000259" key="4">
    <source>
        <dbReference type="PROSITE" id="PS50998"/>
    </source>
</evidence>
<keyword evidence="2" id="KW-1015">Disulfide bond</keyword>
<dbReference type="PANTHER" id="PTHR24278">
    <property type="entry name" value="COAGULATION FACTOR"/>
    <property type="match status" value="1"/>
</dbReference>
<dbReference type="InterPro" id="IPR009003">
    <property type="entry name" value="Peptidase_S1_PA"/>
</dbReference>
<accession>G5E1Q2</accession>